<keyword evidence="4" id="KW-0479">Metal-binding</keyword>
<feature type="transmembrane region" description="Helical" evidence="12">
    <location>
        <begin position="218"/>
        <end position="237"/>
    </location>
</feature>
<name>A0A3B1E1C7_9ZZZZ</name>
<sequence>MKYQEKTKHALSGFSLAPVRVFLLGLGVTVGLWTVWFSLHLPGLNLPPAVMGPAVLIVWVVLATLGARMVRPGLGGAILAGLVTAAISLMALGSVLVEQPDPAAYTEGQAALRPAAVLLAGGFLIAGGIIGAMGAFFGKVTKSQVLLPTIGIDPWPARLAWVVMVSYIPLILLGGLVTSSESGMAVRGWPDTFGANMFLYPVSLMSQPRIFLEHSHRLFGSLAGLATLLLWLVVILGPETRKKFGIWTTALLLAVILQGILGGQRVVLNSPVLAALHGAFGQVVLAYAAVLALWMSPSYRGLQLLEGEIATRSVRVFTTGALHISIVQLVLGAMYRHLRRGESPGSFHILLTHMVFAFGVVIFAVLAGSVLLRFTREHRDLLPSVAGRIRATG</sequence>
<evidence type="ECO:0000256" key="9">
    <source>
        <dbReference type="ARBA" id="ARBA00023136"/>
    </source>
</evidence>
<dbReference type="EMBL" id="UOGK01000645">
    <property type="protein sequence ID" value="VAX42130.1"/>
    <property type="molecule type" value="Genomic_DNA"/>
</dbReference>
<dbReference type="InterPro" id="IPR003780">
    <property type="entry name" value="COX15/CtaA_fam"/>
</dbReference>
<feature type="transmembrane region" description="Helical" evidence="12">
    <location>
        <begin position="45"/>
        <end position="65"/>
    </location>
</feature>
<dbReference type="GO" id="GO:0016491">
    <property type="term" value="F:oxidoreductase activity"/>
    <property type="evidence" value="ECO:0007669"/>
    <property type="project" value="UniProtKB-KW"/>
</dbReference>
<evidence type="ECO:0008006" key="14">
    <source>
        <dbReference type="Google" id="ProtNLM"/>
    </source>
</evidence>
<dbReference type="PANTHER" id="PTHR35457">
    <property type="entry name" value="HEME A SYNTHASE"/>
    <property type="match status" value="1"/>
</dbReference>
<protein>
    <recommendedName>
        <fullName evidence="14">Heme A synthase, cytochrome oxidase biogenesis protein Cox15-CtaA</fullName>
    </recommendedName>
</protein>
<evidence type="ECO:0000256" key="4">
    <source>
        <dbReference type="ARBA" id="ARBA00022723"/>
    </source>
</evidence>
<dbReference type="PANTHER" id="PTHR35457:SF1">
    <property type="entry name" value="HEME A SYNTHASE"/>
    <property type="match status" value="1"/>
</dbReference>
<feature type="transmembrane region" description="Helical" evidence="12">
    <location>
        <begin position="21"/>
        <end position="39"/>
    </location>
</feature>
<comment type="pathway">
    <text evidence="11">Porphyrin-containing compound metabolism.</text>
</comment>
<feature type="transmembrane region" description="Helical" evidence="12">
    <location>
        <begin position="273"/>
        <end position="295"/>
    </location>
</feature>
<accession>A0A3B1E1C7</accession>
<evidence type="ECO:0000256" key="10">
    <source>
        <dbReference type="ARBA" id="ARBA00023157"/>
    </source>
</evidence>
<keyword evidence="7" id="KW-0408">Iron</keyword>
<keyword evidence="8" id="KW-0350">Heme biosynthesis</keyword>
<gene>
    <name evidence="13" type="ORF">MNBD_PLANCTO03-2355</name>
</gene>
<evidence type="ECO:0000256" key="7">
    <source>
        <dbReference type="ARBA" id="ARBA00023004"/>
    </source>
</evidence>
<evidence type="ECO:0000256" key="11">
    <source>
        <dbReference type="ARBA" id="ARBA00023444"/>
    </source>
</evidence>
<evidence type="ECO:0000256" key="6">
    <source>
        <dbReference type="ARBA" id="ARBA00023002"/>
    </source>
</evidence>
<keyword evidence="5 12" id="KW-1133">Transmembrane helix</keyword>
<feature type="transmembrane region" description="Helical" evidence="12">
    <location>
        <begin position="347"/>
        <end position="372"/>
    </location>
</feature>
<evidence type="ECO:0000256" key="8">
    <source>
        <dbReference type="ARBA" id="ARBA00023133"/>
    </source>
</evidence>
<feature type="transmembrane region" description="Helical" evidence="12">
    <location>
        <begin position="159"/>
        <end position="177"/>
    </location>
</feature>
<evidence type="ECO:0000256" key="3">
    <source>
        <dbReference type="ARBA" id="ARBA00022692"/>
    </source>
</evidence>
<feature type="transmembrane region" description="Helical" evidence="12">
    <location>
        <begin position="77"/>
        <end position="97"/>
    </location>
</feature>
<dbReference type="GO" id="GO:0006784">
    <property type="term" value="P:heme A biosynthetic process"/>
    <property type="evidence" value="ECO:0007669"/>
    <property type="project" value="InterPro"/>
</dbReference>
<keyword evidence="9 12" id="KW-0472">Membrane</keyword>
<feature type="transmembrane region" description="Helical" evidence="12">
    <location>
        <begin position="244"/>
        <end position="261"/>
    </location>
</feature>
<feature type="transmembrane region" description="Helical" evidence="12">
    <location>
        <begin position="316"/>
        <end position="335"/>
    </location>
</feature>
<evidence type="ECO:0000313" key="13">
    <source>
        <dbReference type="EMBL" id="VAX42130.1"/>
    </source>
</evidence>
<keyword evidence="6" id="KW-0560">Oxidoreductase</keyword>
<evidence type="ECO:0000256" key="5">
    <source>
        <dbReference type="ARBA" id="ARBA00022989"/>
    </source>
</evidence>
<keyword evidence="10" id="KW-1015">Disulfide bond</keyword>
<dbReference type="GO" id="GO:0046872">
    <property type="term" value="F:metal ion binding"/>
    <property type="evidence" value="ECO:0007669"/>
    <property type="project" value="UniProtKB-KW"/>
</dbReference>
<organism evidence="13">
    <name type="scientific">hydrothermal vent metagenome</name>
    <dbReference type="NCBI Taxonomy" id="652676"/>
    <lineage>
        <taxon>unclassified sequences</taxon>
        <taxon>metagenomes</taxon>
        <taxon>ecological metagenomes</taxon>
    </lineage>
</organism>
<evidence type="ECO:0000256" key="1">
    <source>
        <dbReference type="ARBA" id="ARBA00004141"/>
    </source>
</evidence>
<dbReference type="InterPro" id="IPR050450">
    <property type="entry name" value="COX15/CtaA_HemeA_synthase"/>
</dbReference>
<dbReference type="GO" id="GO:0016020">
    <property type="term" value="C:membrane"/>
    <property type="evidence" value="ECO:0007669"/>
    <property type="project" value="UniProtKB-SubCell"/>
</dbReference>
<comment type="subcellular location">
    <subcellularLocation>
        <location evidence="1">Membrane</location>
        <topology evidence="1">Multi-pass membrane protein</topology>
    </subcellularLocation>
</comment>
<dbReference type="Pfam" id="PF02628">
    <property type="entry name" value="COX15-CtaA"/>
    <property type="match status" value="1"/>
</dbReference>
<keyword evidence="2" id="KW-1003">Cell membrane</keyword>
<evidence type="ECO:0000256" key="12">
    <source>
        <dbReference type="SAM" id="Phobius"/>
    </source>
</evidence>
<feature type="transmembrane region" description="Helical" evidence="12">
    <location>
        <begin position="117"/>
        <end position="138"/>
    </location>
</feature>
<keyword evidence="3 12" id="KW-0812">Transmembrane</keyword>
<reference evidence="13" key="1">
    <citation type="submission" date="2018-06" db="EMBL/GenBank/DDBJ databases">
        <authorList>
            <person name="Zhirakovskaya E."/>
        </authorList>
    </citation>
    <scope>NUCLEOTIDE SEQUENCE</scope>
</reference>
<feature type="non-terminal residue" evidence="13">
    <location>
        <position position="393"/>
    </location>
</feature>
<evidence type="ECO:0000256" key="2">
    <source>
        <dbReference type="ARBA" id="ARBA00022475"/>
    </source>
</evidence>
<dbReference type="AlphaFoldDB" id="A0A3B1E1C7"/>
<proteinExistence type="predicted"/>